<proteinExistence type="inferred from homology"/>
<dbReference type="Pfam" id="PF00400">
    <property type="entry name" value="WD40"/>
    <property type="match status" value="2"/>
</dbReference>
<protein>
    <submittedName>
        <fullName evidence="4">Uncharacterized protein</fullName>
    </submittedName>
</protein>
<feature type="region of interest" description="Disordered" evidence="3">
    <location>
        <begin position="860"/>
        <end position="895"/>
    </location>
</feature>
<dbReference type="InterPro" id="IPR037588">
    <property type="entry name" value="MLST8"/>
</dbReference>
<name>A0A9W9PUZ8_9EURO</name>
<evidence type="ECO:0000256" key="3">
    <source>
        <dbReference type="SAM" id="MobiDB-lite"/>
    </source>
</evidence>
<dbReference type="GO" id="GO:0031931">
    <property type="term" value="C:TORC1 complex"/>
    <property type="evidence" value="ECO:0007669"/>
    <property type="project" value="InterPro"/>
</dbReference>
<feature type="compositionally biased region" description="Polar residues" evidence="3">
    <location>
        <begin position="89"/>
        <end position="131"/>
    </location>
</feature>
<dbReference type="GO" id="GO:0032956">
    <property type="term" value="P:regulation of actin cytoskeleton organization"/>
    <property type="evidence" value="ECO:0007669"/>
    <property type="project" value="TreeGrafter"/>
</dbReference>
<dbReference type="PANTHER" id="PTHR19842">
    <property type="entry name" value="G BETA-LIKE PROTEIN GBL"/>
    <property type="match status" value="1"/>
</dbReference>
<feature type="repeat" description="WD" evidence="2">
    <location>
        <begin position="382"/>
        <end position="407"/>
    </location>
</feature>
<reference evidence="4" key="2">
    <citation type="journal article" date="2023" name="IMA Fungus">
        <title>Comparative genomic study of the Penicillium genus elucidates a diverse pangenome and 15 lateral gene transfer events.</title>
        <authorList>
            <person name="Petersen C."/>
            <person name="Sorensen T."/>
            <person name="Nielsen M.R."/>
            <person name="Sondergaard T.E."/>
            <person name="Sorensen J.L."/>
            <person name="Fitzpatrick D.A."/>
            <person name="Frisvad J.C."/>
            <person name="Nielsen K.L."/>
        </authorList>
    </citation>
    <scope>NUCLEOTIDE SEQUENCE</scope>
    <source>
        <strain evidence="4">IBT 21472</strain>
    </source>
</reference>
<dbReference type="PROSITE" id="PS50082">
    <property type="entry name" value="WD_REPEATS_2"/>
    <property type="match status" value="1"/>
</dbReference>
<keyword evidence="5" id="KW-1185">Reference proteome</keyword>
<dbReference type="EMBL" id="JAPZBO010000007">
    <property type="protein sequence ID" value="KAJ5311870.1"/>
    <property type="molecule type" value="Genomic_DNA"/>
</dbReference>
<gene>
    <name evidence="4" type="ORF">N7476_007730</name>
</gene>
<dbReference type="Proteomes" id="UP001147746">
    <property type="component" value="Unassembled WGS sequence"/>
</dbReference>
<dbReference type="PANTHER" id="PTHR19842:SF2">
    <property type="entry name" value="WD REPEAT PROTEIN (AFU_ORTHOLOGUE AFUA_5G04300)"/>
    <property type="match status" value="1"/>
</dbReference>
<dbReference type="GO" id="GO:0031929">
    <property type="term" value="P:TOR signaling"/>
    <property type="evidence" value="ECO:0007669"/>
    <property type="project" value="InterPro"/>
</dbReference>
<comment type="caution">
    <text evidence="4">The sequence shown here is derived from an EMBL/GenBank/DDBJ whole genome shotgun (WGS) entry which is preliminary data.</text>
</comment>
<evidence type="ECO:0000313" key="4">
    <source>
        <dbReference type="EMBL" id="KAJ5311870.1"/>
    </source>
</evidence>
<feature type="compositionally biased region" description="Low complexity" evidence="3">
    <location>
        <begin position="226"/>
        <end position="243"/>
    </location>
</feature>
<dbReference type="AlphaFoldDB" id="A0A9W9PUZ8"/>
<dbReference type="GO" id="GO:0031932">
    <property type="term" value="C:TORC2 complex"/>
    <property type="evidence" value="ECO:0007669"/>
    <property type="project" value="InterPro"/>
</dbReference>
<evidence type="ECO:0000313" key="5">
    <source>
        <dbReference type="Proteomes" id="UP001147746"/>
    </source>
</evidence>
<dbReference type="InterPro" id="IPR001680">
    <property type="entry name" value="WD40_rpt"/>
</dbReference>
<organism evidence="4 5">
    <name type="scientific">Penicillium atrosanguineum</name>
    <dbReference type="NCBI Taxonomy" id="1132637"/>
    <lineage>
        <taxon>Eukaryota</taxon>
        <taxon>Fungi</taxon>
        <taxon>Dikarya</taxon>
        <taxon>Ascomycota</taxon>
        <taxon>Pezizomycotina</taxon>
        <taxon>Eurotiomycetes</taxon>
        <taxon>Eurotiomycetidae</taxon>
        <taxon>Eurotiales</taxon>
        <taxon>Aspergillaceae</taxon>
        <taxon>Penicillium</taxon>
    </lineage>
</organism>
<feature type="compositionally biased region" description="Basic and acidic residues" evidence="3">
    <location>
        <begin position="215"/>
        <end position="224"/>
    </location>
</feature>
<feature type="region of interest" description="Disordered" evidence="3">
    <location>
        <begin position="172"/>
        <end position="243"/>
    </location>
</feature>
<comment type="similarity">
    <text evidence="1">Belongs to the WD repeat LST8 family.</text>
</comment>
<accession>A0A9W9PUZ8</accession>
<keyword evidence="2" id="KW-0853">WD repeat</keyword>
<sequence length="947" mass="104657">MAHSYPDAENMTPTSSKYIENDDEYEAVVQMAERLLVDFTQSPGPKGQPGLVTHGHTMLIPGPTQDGWQTKRTIQVVEPRKPSNPPPRSHQSTSSPNDSLLSFSQAKKATRQVSLRNDVTVSNANKNQVGQRTRIPGFTEQTALTSASSSTTGKNVSESSAILPRVNLRISSSKFGSSPSPSRSPEPHTAVATARRSARPRKDPVTYNIRTLSGLDKRGLKKDPFGLSNSSGEESSLDISCSSHPTSASTISDLFSTPIQIPSGRSQTANDFRKLLQGREIQGKKPLTRIRETVSSNLKLWKSWKGASNDVNTVAWSPDGTRFAAGATAQSDVYNRSNNLVLGDLVRSSLAELPDHWTPRPASVIGTDPRSFSSVIAVQWLGERLYSASYDQTVKVWDVTTSPRASCLRTLKHDSKVVVMALSSWMPNFVATGARGFELWDLTADSAPVRLEVRRSSLQKANVNLTPTVLAWGQSVGMSRFLVGGMAQPLQDNLFISQHGHLGLWKVEESEVTTRKLSPDSQNIFDIKWHPSMPRFVTASTPGVSASSKLPRGYRSVVRLYEYEVTGDRFNATTEFACPALDINEVTLCPMSTAYVTASCTDGSTYVWDNRNPGKILHKLQHGTSSTPLHHDIDREITDFGVKVALWGSTMDQLYTGGSDCYLKQWDIRRSPKDALVTNTAKFGHDIVSGAFSEDKSQLLIGDYGGGIHVLSCSPCADPDVTNFEFSHASQPAPSSDEPDGVTLANELLTSGQLRMHRRYGPVQGLSYAGPFSRWARGLPQDAPKPKMIAKIPLLEECRLRQFDGPKVKHRAGLDDKAKTEVRNEIRKAKIRNGRYSRFVAASSPIDLRIKRERRLSIEGEYDDDDGSTDRRQSMSMSHEKKRQKLEPRPGSRVITNTNFVDLTQDSDDESLEAYDLSPLEKLLENLEDDFWYPENKTLDPNFANDV</sequence>
<feature type="compositionally biased region" description="Low complexity" evidence="3">
    <location>
        <begin position="172"/>
        <end position="183"/>
    </location>
</feature>
<dbReference type="SUPFAM" id="SSF50978">
    <property type="entry name" value="WD40 repeat-like"/>
    <property type="match status" value="1"/>
</dbReference>
<reference evidence="4" key="1">
    <citation type="submission" date="2022-12" db="EMBL/GenBank/DDBJ databases">
        <authorList>
            <person name="Petersen C."/>
        </authorList>
    </citation>
    <scope>NUCLEOTIDE SEQUENCE</scope>
    <source>
        <strain evidence="4">IBT 21472</strain>
    </source>
</reference>
<dbReference type="SMART" id="SM00320">
    <property type="entry name" value="WD40"/>
    <property type="match status" value="6"/>
</dbReference>
<feature type="compositionally biased region" description="Low complexity" evidence="3">
    <location>
        <begin position="142"/>
        <end position="152"/>
    </location>
</feature>
<evidence type="ECO:0000256" key="1">
    <source>
        <dbReference type="ARBA" id="ARBA00009890"/>
    </source>
</evidence>
<dbReference type="InterPro" id="IPR015943">
    <property type="entry name" value="WD40/YVTN_repeat-like_dom_sf"/>
</dbReference>
<evidence type="ECO:0000256" key="2">
    <source>
        <dbReference type="PROSITE-ProRule" id="PRU00221"/>
    </source>
</evidence>
<dbReference type="InterPro" id="IPR036322">
    <property type="entry name" value="WD40_repeat_dom_sf"/>
</dbReference>
<feature type="region of interest" description="Disordered" evidence="3">
    <location>
        <begin position="40"/>
        <end position="160"/>
    </location>
</feature>
<dbReference type="Gene3D" id="2.130.10.10">
    <property type="entry name" value="YVTN repeat-like/Quinoprotein amine dehydrogenase"/>
    <property type="match status" value="1"/>
</dbReference>